<evidence type="ECO:0000256" key="1">
    <source>
        <dbReference type="ARBA" id="ARBA00022553"/>
    </source>
</evidence>
<accession>A0A5C1ARA1</accession>
<dbReference type="Proteomes" id="UP000324974">
    <property type="component" value="Chromosome"/>
</dbReference>
<evidence type="ECO:0000256" key="2">
    <source>
        <dbReference type="PROSITE-ProRule" id="PRU00169"/>
    </source>
</evidence>
<sequence>MKTERLRVLCVDDNHDVADSEVLLLELFGIEARACYDGACALAEARQFHPDAYLVDLNMPGMDGCELARELRTGQGPPPFLVAVTAKSGKEDYRRTAEAGFDAHLVKPVTPDHLLAVLFRTRASEQTPPA</sequence>
<dbReference type="InterPro" id="IPR050595">
    <property type="entry name" value="Bact_response_regulator"/>
</dbReference>
<protein>
    <submittedName>
        <fullName evidence="4">Response regulator</fullName>
    </submittedName>
</protein>
<feature type="domain" description="Response regulatory" evidence="3">
    <location>
        <begin position="7"/>
        <end position="122"/>
    </location>
</feature>
<dbReference type="OrthoDB" id="283885at2"/>
<dbReference type="PROSITE" id="PS50110">
    <property type="entry name" value="RESPONSE_REGULATORY"/>
    <property type="match status" value="1"/>
</dbReference>
<reference evidence="5" key="1">
    <citation type="submission" date="2019-08" db="EMBL/GenBank/DDBJ databases">
        <title>Limnoglobus roseus gen. nov., sp. nov., a novel freshwater planctomycete with a giant genome from the family Gemmataceae.</title>
        <authorList>
            <person name="Kulichevskaya I.S."/>
            <person name="Naumoff D.G."/>
            <person name="Miroshnikov K."/>
            <person name="Ivanova A."/>
            <person name="Philippov D.A."/>
            <person name="Hakobyan A."/>
            <person name="Rijpstra I.C."/>
            <person name="Sinninghe Damste J.S."/>
            <person name="Liesack W."/>
            <person name="Dedysh S.N."/>
        </authorList>
    </citation>
    <scope>NUCLEOTIDE SEQUENCE [LARGE SCALE GENOMIC DNA]</scope>
    <source>
        <strain evidence="5">PX52</strain>
    </source>
</reference>
<evidence type="ECO:0000313" key="5">
    <source>
        <dbReference type="Proteomes" id="UP000324974"/>
    </source>
</evidence>
<dbReference type="RefSeq" id="WP_149114801.1">
    <property type="nucleotide sequence ID" value="NZ_CP042425.1"/>
</dbReference>
<organism evidence="4 5">
    <name type="scientific">Limnoglobus roseus</name>
    <dbReference type="NCBI Taxonomy" id="2598579"/>
    <lineage>
        <taxon>Bacteria</taxon>
        <taxon>Pseudomonadati</taxon>
        <taxon>Planctomycetota</taxon>
        <taxon>Planctomycetia</taxon>
        <taxon>Gemmatales</taxon>
        <taxon>Gemmataceae</taxon>
        <taxon>Limnoglobus</taxon>
    </lineage>
</organism>
<dbReference type="PANTHER" id="PTHR44591">
    <property type="entry name" value="STRESS RESPONSE REGULATOR PROTEIN 1"/>
    <property type="match status" value="1"/>
</dbReference>
<dbReference type="PANTHER" id="PTHR44591:SF3">
    <property type="entry name" value="RESPONSE REGULATORY DOMAIN-CONTAINING PROTEIN"/>
    <property type="match status" value="1"/>
</dbReference>
<proteinExistence type="predicted"/>
<dbReference type="Gene3D" id="3.40.50.2300">
    <property type="match status" value="1"/>
</dbReference>
<evidence type="ECO:0000259" key="3">
    <source>
        <dbReference type="PROSITE" id="PS50110"/>
    </source>
</evidence>
<dbReference type="SUPFAM" id="SSF52172">
    <property type="entry name" value="CheY-like"/>
    <property type="match status" value="1"/>
</dbReference>
<feature type="modified residue" description="4-aspartylphosphate" evidence="2">
    <location>
        <position position="56"/>
    </location>
</feature>
<dbReference type="KEGG" id="lrs:PX52LOC_07610"/>
<name>A0A5C1ARA1_9BACT</name>
<evidence type="ECO:0000313" key="4">
    <source>
        <dbReference type="EMBL" id="QEL20506.1"/>
    </source>
</evidence>
<keyword evidence="5" id="KW-1185">Reference proteome</keyword>
<dbReference type="Pfam" id="PF00072">
    <property type="entry name" value="Response_reg"/>
    <property type="match status" value="1"/>
</dbReference>
<keyword evidence="1 2" id="KW-0597">Phosphoprotein</keyword>
<dbReference type="AlphaFoldDB" id="A0A5C1ARA1"/>
<dbReference type="InterPro" id="IPR011006">
    <property type="entry name" value="CheY-like_superfamily"/>
</dbReference>
<dbReference type="EMBL" id="CP042425">
    <property type="protein sequence ID" value="QEL20506.1"/>
    <property type="molecule type" value="Genomic_DNA"/>
</dbReference>
<dbReference type="SMART" id="SM00448">
    <property type="entry name" value="REC"/>
    <property type="match status" value="1"/>
</dbReference>
<gene>
    <name evidence="4" type="ORF">PX52LOC_07610</name>
</gene>
<dbReference type="GO" id="GO:0000160">
    <property type="term" value="P:phosphorelay signal transduction system"/>
    <property type="evidence" value="ECO:0007669"/>
    <property type="project" value="InterPro"/>
</dbReference>
<dbReference type="InterPro" id="IPR001789">
    <property type="entry name" value="Sig_transdc_resp-reg_receiver"/>
</dbReference>